<name>A0A6I4NMP8_9FLAO</name>
<dbReference type="Pfam" id="PF14092">
    <property type="entry name" value="DUF4270"/>
    <property type="match status" value="1"/>
</dbReference>
<proteinExistence type="predicted"/>
<dbReference type="InterPro" id="IPR025366">
    <property type="entry name" value="DUF4270"/>
</dbReference>
<comment type="caution">
    <text evidence="1">The sequence shown here is derived from an EMBL/GenBank/DDBJ whole genome shotgun (WGS) entry which is preliminary data.</text>
</comment>
<dbReference type="PROSITE" id="PS51257">
    <property type="entry name" value="PROKAR_LIPOPROTEIN"/>
    <property type="match status" value="1"/>
</dbReference>
<accession>A0A6I4NMP8</accession>
<keyword evidence="2" id="KW-1185">Reference proteome</keyword>
<evidence type="ECO:0000313" key="2">
    <source>
        <dbReference type="Proteomes" id="UP000471501"/>
    </source>
</evidence>
<gene>
    <name evidence="1" type="ORF">GON26_14570</name>
</gene>
<dbReference type="Proteomes" id="UP000471501">
    <property type="component" value="Unassembled WGS sequence"/>
</dbReference>
<evidence type="ECO:0000313" key="1">
    <source>
        <dbReference type="EMBL" id="MWB95590.1"/>
    </source>
</evidence>
<protein>
    <submittedName>
        <fullName evidence="1">DUF4270 family protein</fullName>
    </submittedName>
</protein>
<dbReference type="RefSeq" id="WP_160375513.1">
    <property type="nucleotide sequence ID" value="NZ_WSTB01000008.1"/>
</dbReference>
<reference evidence="1 2" key="1">
    <citation type="submission" date="2019-12" db="EMBL/GenBank/DDBJ databases">
        <authorList>
            <person name="Kim Y.S."/>
        </authorList>
    </citation>
    <scope>NUCLEOTIDE SEQUENCE [LARGE SCALE GENOMIC DNA]</scope>
    <source>
        <strain evidence="1 2">GA093</strain>
    </source>
</reference>
<sequence>MHKFILMLVFVAAMVSCGTDRDEGEFVVGSDYLAINNKVLLVDTLTVEMATINFDSLVTSSQSRILIGNYDDPIFGKVKSDSYFQMASDSYSLNAGSSDTDAPNYVFDSISMILKYDNYFYGDTTKVQTFSIHRLTQKVKPKTDDVSFYNNSVLSYDSESLGTFSYKPRPLEKDSINIQMNTAFGQALFQKLKTREVTNSVEFIEYLKGFVIVPETSNSSSVIGFSLESKMRMYYSKLLSDTETSIIKDFTITDNSKQFNSISLDKTGTIIQNLPNSNSKLSSNLLNHQGFIQSGTGVACRIDFPSIRQLKTISEKGAIVDAELILKPINNSYSKSYPLVDSLRVLIGDNLNRISGALVDSDNVELYAVLNKKSDEFNENIGYSVWVGGFLQKEMLKQTDAKSSLILTLPSISKATDRIVLGDQKHTDNKIQLKIYYISY</sequence>
<organism evidence="1 2">
    <name type="scientific">Flavobacterium hydrocarbonoxydans</name>
    <dbReference type="NCBI Taxonomy" id="2683249"/>
    <lineage>
        <taxon>Bacteria</taxon>
        <taxon>Pseudomonadati</taxon>
        <taxon>Bacteroidota</taxon>
        <taxon>Flavobacteriia</taxon>
        <taxon>Flavobacteriales</taxon>
        <taxon>Flavobacteriaceae</taxon>
        <taxon>Flavobacterium</taxon>
    </lineage>
</organism>
<dbReference type="AlphaFoldDB" id="A0A6I4NMP8"/>
<dbReference type="EMBL" id="WSTB01000008">
    <property type="protein sequence ID" value="MWB95590.1"/>
    <property type="molecule type" value="Genomic_DNA"/>
</dbReference>